<dbReference type="Proteomes" id="UP000470022">
    <property type="component" value="Chromosome"/>
</dbReference>
<accession>A0ACD5H6M0</accession>
<evidence type="ECO:0000313" key="2">
    <source>
        <dbReference type="Proteomes" id="UP000470022"/>
    </source>
</evidence>
<dbReference type="EMBL" id="CP127523">
    <property type="protein sequence ID" value="XRI69115.1"/>
    <property type="molecule type" value="Genomic_DNA"/>
</dbReference>
<reference evidence="1" key="1">
    <citation type="submission" date="2023-06" db="EMBL/GenBank/DDBJ databases">
        <title>Complete and circular genome of Acidithiobacillus ferrianus DSM 107098.</title>
        <authorList>
            <person name="Norris P.R."/>
            <person name="Falagan C."/>
            <person name="Moya-Beltran A."/>
            <person name="Castro M."/>
            <person name="Quatrini R."/>
            <person name="Johnson D.B."/>
        </authorList>
    </citation>
    <scope>NUCLEOTIDE SEQUENCE</scope>
    <source>
        <strain evidence="1">MG</strain>
    </source>
</reference>
<name>A0ACD5H6M0_9PROT</name>
<organism evidence="1 2">
    <name type="scientific">Acidithiobacillus ferrianus</name>
    <dbReference type="NCBI Taxonomy" id="2678518"/>
    <lineage>
        <taxon>Bacteria</taxon>
        <taxon>Pseudomonadati</taxon>
        <taxon>Pseudomonadota</taxon>
        <taxon>Acidithiobacillia</taxon>
        <taxon>Acidithiobacillales</taxon>
        <taxon>Acidithiobacillaceae</taxon>
        <taxon>Acidithiobacillus</taxon>
    </lineage>
</organism>
<keyword evidence="2" id="KW-1185">Reference proteome</keyword>
<sequence>MVINLHNFEDKRLISDEGLAGLDEAFLCGLAEGDRSLAEGLRAYRSGGEGFEGVLGSDFLLSLAPWVERFIGEVFAIEAEVRALRERTRSHEVVMAFKKHFVLRRARRYRGGFPWSFAELDQWLDQEVRRRGWSGEDREWAIARLGEGWLEEEAAHAEAIDRLTQWCGLILQDPQAALAVQGWSSFRLPQRVDPEALVPLKRWEDRPGAPLVAAEGSLRCRDGFHLTDPRMDPRDVQSEVHYCLYCHAHEGDFCAKGFPEKKGVAELGLKVDPLGVILTGCPLEERISEMQVLKRDGWSIAALAMAMVDNPMVPATGHRICNDCMKSCIYQKQDPVNIPQVETRILTDVLNLPWGVEIYALLTRWNPLRRTQYLAQPYNGRKVLVAGMGPAGFTMAHHLLQEGCAVVGIDGLKIEPLPQPWLEQPIRDWSRLQEDLDDRILLGFGGVAEYGITVRWDKNFLKLIYLTLARRPNFQMFGGVRLGGTVTVEDAWALGFDHVCIATGAGLPRMVPMGESLARGMRQASDFLMALQLTGAGKRSSLANLQVRLPAVVIGGGLTAVDTATEVQAYYVRQVEKVLARYERMAARSGEEALRAGLCAEDTEILDEFLSHGRAVRAERARAAAEHEAPNFVPLIRSWGGVTLAYRKGMRQSPAYTRNHEELIKAMEEGLYYREGLEPLRAELDRYGHVAQMVFRQMHETEGRWLASDQDWSMPARAVFIAAGTVPNTLYEREYPGTFQLDGDHFQTHVAHPRGPLQAVQVAEHCKAPESGPFTSYTDHGGHRISFIGDTHPVFHGSVVKAIASAKAAYPQVMRSLQGLADGGGDLAAFQQRLRHLLRARVLRIDRGNPAVVELWVEAPLAARNFRPGQFFRLQTYESHSAERAGTRLQIPVLTVSGAGVEGDAVRLLVLQWGTGPRLVGRLEPGDPLVLMGPTGAPTDIPTGKTLLVVAGRWGAAVMLDIGPALRAAGNRVLYVAALGQASELDHQAELEAAADQIIWCTGRGPLIDVRRPQDRSVEASDLVALLRAYGAGELPGQKAPAAEIALNSVDRLMVMGSTGLLKGFQRALKAELQPYFRTDLEATATVGSPMQCMLKGVCAQCLQWQIDPETGQRTRAVFSCAQQDQPLAWVDLDNLAARQSQNRLLEYLSSHWLDFAMLNT</sequence>
<gene>
    <name evidence="1" type="ORF">GL267_000030</name>
</gene>
<protein>
    <submittedName>
        <fullName evidence="1">FAD-dependent oxidoreductase</fullName>
    </submittedName>
</protein>
<proteinExistence type="predicted"/>
<evidence type="ECO:0000313" key="1">
    <source>
        <dbReference type="EMBL" id="XRI69115.1"/>
    </source>
</evidence>